<reference evidence="2 3" key="1">
    <citation type="submission" date="2015-01" db="EMBL/GenBank/DDBJ databases">
        <title>The Genome Sequence of Exophiala xenobiotica CBS118157.</title>
        <authorList>
            <consortium name="The Broad Institute Genomics Platform"/>
            <person name="Cuomo C."/>
            <person name="de Hoog S."/>
            <person name="Gorbushina A."/>
            <person name="Stielow B."/>
            <person name="Teixiera M."/>
            <person name="Abouelleil A."/>
            <person name="Chapman S.B."/>
            <person name="Priest M."/>
            <person name="Young S.K."/>
            <person name="Wortman J."/>
            <person name="Nusbaum C."/>
            <person name="Birren B."/>
        </authorList>
    </citation>
    <scope>NUCLEOTIDE SEQUENCE [LARGE SCALE GENOMIC DNA]</scope>
    <source>
        <strain evidence="2 3">CBS 118157</strain>
    </source>
</reference>
<evidence type="ECO:0000313" key="2">
    <source>
        <dbReference type="EMBL" id="KIW52020.1"/>
    </source>
</evidence>
<dbReference type="EMBL" id="KN847321">
    <property type="protein sequence ID" value="KIW52020.1"/>
    <property type="molecule type" value="Genomic_DNA"/>
</dbReference>
<gene>
    <name evidence="2" type="ORF">PV05_07702</name>
</gene>
<dbReference type="Proteomes" id="UP000054342">
    <property type="component" value="Unassembled WGS sequence"/>
</dbReference>
<dbReference type="GeneID" id="25329610"/>
<evidence type="ECO:0000313" key="3">
    <source>
        <dbReference type="Proteomes" id="UP000054342"/>
    </source>
</evidence>
<organism evidence="2 3">
    <name type="scientific">Exophiala xenobiotica</name>
    <dbReference type="NCBI Taxonomy" id="348802"/>
    <lineage>
        <taxon>Eukaryota</taxon>
        <taxon>Fungi</taxon>
        <taxon>Dikarya</taxon>
        <taxon>Ascomycota</taxon>
        <taxon>Pezizomycotina</taxon>
        <taxon>Eurotiomycetes</taxon>
        <taxon>Chaetothyriomycetidae</taxon>
        <taxon>Chaetothyriales</taxon>
        <taxon>Herpotrichiellaceae</taxon>
        <taxon>Exophiala</taxon>
    </lineage>
</organism>
<evidence type="ECO:0000256" key="1">
    <source>
        <dbReference type="SAM" id="MobiDB-lite"/>
    </source>
</evidence>
<sequence length="133" mass="15138">MGFTATEIIEITNFMFSDLTGPKAVERVASLVERYSQDRGNIPDTRSSKRAEEAVDHPDTPSQLQAFFKTYSRAAAKKDHNNILEYDPEILKLFDNHNIKSKSGSTLMNRLTSYICDTLSIKKNEFWNFVLGV</sequence>
<feature type="region of interest" description="Disordered" evidence="1">
    <location>
        <begin position="39"/>
        <end position="60"/>
    </location>
</feature>
<dbReference type="RefSeq" id="XP_013312604.1">
    <property type="nucleotide sequence ID" value="XM_013457150.1"/>
</dbReference>
<dbReference type="OrthoDB" id="10649532at2759"/>
<accession>A0A0D2EBK5</accession>
<dbReference type="AlphaFoldDB" id="A0A0D2EBK5"/>
<name>A0A0D2EBK5_9EURO</name>
<proteinExistence type="predicted"/>
<protein>
    <submittedName>
        <fullName evidence="2">Uncharacterized protein</fullName>
    </submittedName>
</protein>
<dbReference type="HOGENOM" id="CLU_1906770_0_0_1"/>
<keyword evidence="3" id="KW-1185">Reference proteome</keyword>
<feature type="compositionally biased region" description="Basic and acidic residues" evidence="1">
    <location>
        <begin position="46"/>
        <end position="59"/>
    </location>
</feature>